<dbReference type="Proteomes" id="UP001345219">
    <property type="component" value="Chromosome 21"/>
</dbReference>
<feature type="compositionally biased region" description="Basic and acidic residues" evidence="1">
    <location>
        <begin position="20"/>
        <end position="37"/>
    </location>
</feature>
<keyword evidence="3" id="KW-1185">Reference proteome</keyword>
<reference evidence="2 3" key="1">
    <citation type="journal article" date="2023" name="Hortic Res">
        <title>Pangenome of water caltrop reveals structural variations and asymmetric subgenome divergence after allopolyploidization.</title>
        <authorList>
            <person name="Zhang X."/>
            <person name="Chen Y."/>
            <person name="Wang L."/>
            <person name="Yuan Y."/>
            <person name="Fang M."/>
            <person name="Shi L."/>
            <person name="Lu R."/>
            <person name="Comes H.P."/>
            <person name="Ma Y."/>
            <person name="Chen Y."/>
            <person name="Huang G."/>
            <person name="Zhou Y."/>
            <person name="Zheng Z."/>
            <person name="Qiu Y."/>
        </authorList>
    </citation>
    <scope>NUCLEOTIDE SEQUENCE [LARGE SCALE GENOMIC DNA]</scope>
    <source>
        <tissue evidence="2">Roots</tissue>
    </source>
</reference>
<proteinExistence type="predicted"/>
<sequence>MSVVISAGSQWVADPVPPSGKDHEEQAAEDPHTDGRDVEHLLGLVPRRRVEATHHVSVPQGHGSEHKNGQYGVDPIDECESVLPQV</sequence>
<organism evidence="2 3">
    <name type="scientific">Trapa incisa</name>
    <dbReference type="NCBI Taxonomy" id="236973"/>
    <lineage>
        <taxon>Eukaryota</taxon>
        <taxon>Viridiplantae</taxon>
        <taxon>Streptophyta</taxon>
        <taxon>Embryophyta</taxon>
        <taxon>Tracheophyta</taxon>
        <taxon>Spermatophyta</taxon>
        <taxon>Magnoliopsida</taxon>
        <taxon>eudicotyledons</taxon>
        <taxon>Gunneridae</taxon>
        <taxon>Pentapetalae</taxon>
        <taxon>rosids</taxon>
        <taxon>malvids</taxon>
        <taxon>Myrtales</taxon>
        <taxon>Lythraceae</taxon>
        <taxon>Trapa</taxon>
    </lineage>
</organism>
<evidence type="ECO:0000256" key="1">
    <source>
        <dbReference type="SAM" id="MobiDB-lite"/>
    </source>
</evidence>
<feature type="region of interest" description="Disordered" evidence="1">
    <location>
        <begin position="55"/>
        <end position="75"/>
    </location>
</feature>
<protein>
    <submittedName>
        <fullName evidence="2">Uncharacterized protein</fullName>
    </submittedName>
</protein>
<evidence type="ECO:0000313" key="2">
    <source>
        <dbReference type="EMBL" id="KAK4750001.1"/>
    </source>
</evidence>
<feature type="region of interest" description="Disordered" evidence="1">
    <location>
        <begin position="1"/>
        <end position="37"/>
    </location>
</feature>
<accession>A0AAN7GRS6</accession>
<dbReference type="EMBL" id="JAXIOK010000018">
    <property type="protein sequence ID" value="KAK4750001.1"/>
    <property type="molecule type" value="Genomic_DNA"/>
</dbReference>
<gene>
    <name evidence="2" type="ORF">SAY87_027450</name>
</gene>
<dbReference type="AlphaFoldDB" id="A0AAN7GRS6"/>
<comment type="caution">
    <text evidence="2">The sequence shown here is derived from an EMBL/GenBank/DDBJ whole genome shotgun (WGS) entry which is preliminary data.</text>
</comment>
<name>A0AAN7GRS6_9MYRT</name>
<evidence type="ECO:0000313" key="3">
    <source>
        <dbReference type="Proteomes" id="UP001345219"/>
    </source>
</evidence>